<dbReference type="InterPro" id="IPR045851">
    <property type="entry name" value="AMP-bd_C_sf"/>
</dbReference>
<comment type="similarity">
    <text evidence="1">Belongs to the ATP-dependent AMP-binding enzyme family.</text>
</comment>
<sequence>MASPDLLPLVSADTLDDCIAHYRGRSISVAQFIATADDFSRSLPSASYAINLAENRYHFLLGWIAACLRNQVTLLPSAQAAGVLEDLAREYPDHHVVDDDAVAQFLERSQVLPASETPSHWRIEATRIVAIAFTSGTTAAPQPHPKTWRSLVRNSQLAAQEVLGGRRMNVVATVPPQHMYGLENSLVSALSAQCRLYDGKPFFPADVRAALESVPAPRTLVTTPAHLKILVEAGIGLPPLQRIVSATAPLAIDLAARVEQAWGAPVMEIYGCTEAGVMAHRRTTQTERWQAFDGSSVVTLEGVATYRAPQLPEPIPLQDVIESYSDTEFALRGRVGDMIKVAGKRASLQDITRQILAVPGVVDAVVFAPQPDARPAALVVAPGIDAAQVLSTLRERIEQVFVPRPLIVVDHLPRNAVGKLPHATLLQLLDQHRHA</sequence>
<dbReference type="PANTHER" id="PTHR43201:SF5">
    <property type="entry name" value="MEDIUM-CHAIN ACYL-COA LIGASE ACSF2, MITOCHONDRIAL"/>
    <property type="match status" value="1"/>
</dbReference>
<dbReference type="GO" id="GO:0031956">
    <property type="term" value="F:medium-chain fatty acid-CoA ligase activity"/>
    <property type="evidence" value="ECO:0007669"/>
    <property type="project" value="TreeGrafter"/>
</dbReference>
<keyword evidence="2 5" id="KW-0436">Ligase</keyword>
<dbReference type="GO" id="GO:0006631">
    <property type="term" value="P:fatty acid metabolic process"/>
    <property type="evidence" value="ECO:0007669"/>
    <property type="project" value="TreeGrafter"/>
</dbReference>
<dbReference type="Proteomes" id="UP000588068">
    <property type="component" value="Unassembled WGS sequence"/>
</dbReference>
<dbReference type="Pfam" id="PF00501">
    <property type="entry name" value="AMP-binding"/>
    <property type="match status" value="1"/>
</dbReference>
<evidence type="ECO:0000313" key="5">
    <source>
        <dbReference type="EMBL" id="MBB6093385.1"/>
    </source>
</evidence>
<dbReference type="PANTHER" id="PTHR43201">
    <property type="entry name" value="ACYL-COA SYNTHETASE"/>
    <property type="match status" value="1"/>
</dbReference>
<dbReference type="InterPro" id="IPR000873">
    <property type="entry name" value="AMP-dep_synth/lig_dom"/>
</dbReference>
<dbReference type="InterPro" id="IPR025110">
    <property type="entry name" value="AMP-bd_C"/>
</dbReference>
<evidence type="ECO:0000259" key="3">
    <source>
        <dbReference type="Pfam" id="PF00501"/>
    </source>
</evidence>
<evidence type="ECO:0000313" key="6">
    <source>
        <dbReference type="Proteomes" id="UP000588068"/>
    </source>
</evidence>
<name>A0A841HN61_9GAMM</name>
<feature type="domain" description="AMP-binding enzyme C-terminal" evidence="4">
    <location>
        <begin position="355"/>
        <end position="419"/>
    </location>
</feature>
<accession>A0A841HN61</accession>
<evidence type="ECO:0000256" key="1">
    <source>
        <dbReference type="ARBA" id="ARBA00006432"/>
    </source>
</evidence>
<proteinExistence type="inferred from homology"/>
<evidence type="ECO:0000259" key="4">
    <source>
        <dbReference type="Pfam" id="PF13193"/>
    </source>
</evidence>
<reference evidence="5 6" key="1">
    <citation type="submission" date="2020-08" db="EMBL/GenBank/DDBJ databases">
        <title>Genomic Encyclopedia of Type Strains, Phase IV (KMG-IV): sequencing the most valuable type-strain genomes for metagenomic binning, comparative biology and taxonomic classification.</title>
        <authorList>
            <person name="Goeker M."/>
        </authorList>
    </citation>
    <scope>NUCLEOTIDE SEQUENCE [LARGE SCALE GENOMIC DNA]</scope>
    <source>
        <strain evidence="5 6">DSM 26723</strain>
    </source>
</reference>
<dbReference type="Gene3D" id="3.40.50.12780">
    <property type="entry name" value="N-terminal domain of ligase-like"/>
    <property type="match status" value="1"/>
</dbReference>
<comment type="caution">
    <text evidence="5">The sequence shown here is derived from an EMBL/GenBank/DDBJ whole genome shotgun (WGS) entry which is preliminary data.</text>
</comment>
<protein>
    <submittedName>
        <fullName evidence="5">Acyl-coenzyme A synthetase/AMP-(Fatty) acid ligase</fullName>
    </submittedName>
</protein>
<evidence type="ECO:0000256" key="2">
    <source>
        <dbReference type="ARBA" id="ARBA00022598"/>
    </source>
</evidence>
<dbReference type="AlphaFoldDB" id="A0A841HN61"/>
<keyword evidence="6" id="KW-1185">Reference proteome</keyword>
<dbReference type="EMBL" id="JACHHZ010000002">
    <property type="protein sequence ID" value="MBB6093385.1"/>
    <property type="molecule type" value="Genomic_DNA"/>
</dbReference>
<dbReference type="InterPro" id="IPR042099">
    <property type="entry name" value="ANL_N_sf"/>
</dbReference>
<feature type="domain" description="AMP-dependent synthetase/ligase" evidence="3">
    <location>
        <begin position="80"/>
        <end position="287"/>
    </location>
</feature>
<gene>
    <name evidence="5" type="ORF">HNQ60_002263</name>
</gene>
<dbReference type="Gene3D" id="3.30.300.30">
    <property type="match status" value="1"/>
</dbReference>
<dbReference type="SUPFAM" id="SSF56801">
    <property type="entry name" value="Acetyl-CoA synthetase-like"/>
    <property type="match status" value="1"/>
</dbReference>
<dbReference type="Pfam" id="PF13193">
    <property type="entry name" value="AMP-binding_C"/>
    <property type="match status" value="1"/>
</dbReference>
<dbReference type="RefSeq" id="WP_184331662.1">
    <property type="nucleotide sequence ID" value="NZ_JACHHZ010000002.1"/>
</dbReference>
<organism evidence="5 6">
    <name type="scientific">Povalibacter uvarum</name>
    <dbReference type="NCBI Taxonomy" id="732238"/>
    <lineage>
        <taxon>Bacteria</taxon>
        <taxon>Pseudomonadati</taxon>
        <taxon>Pseudomonadota</taxon>
        <taxon>Gammaproteobacteria</taxon>
        <taxon>Steroidobacterales</taxon>
        <taxon>Steroidobacteraceae</taxon>
        <taxon>Povalibacter</taxon>
    </lineage>
</organism>